<evidence type="ECO:0000313" key="7">
    <source>
        <dbReference type="Proteomes" id="UP000507470"/>
    </source>
</evidence>
<gene>
    <name evidence="6" type="ORF">MCOR_16640</name>
</gene>
<dbReference type="OrthoDB" id="60033at2759"/>
<evidence type="ECO:0000256" key="1">
    <source>
        <dbReference type="ARBA" id="ARBA00004370"/>
    </source>
</evidence>
<dbReference type="Gene3D" id="3.40.50.2300">
    <property type="match status" value="2"/>
</dbReference>
<dbReference type="GO" id="GO:0016020">
    <property type="term" value="C:membrane"/>
    <property type="evidence" value="ECO:0007669"/>
    <property type="project" value="UniProtKB-SubCell"/>
</dbReference>
<dbReference type="Proteomes" id="UP000507470">
    <property type="component" value="Unassembled WGS sequence"/>
</dbReference>
<organism evidence="6 7">
    <name type="scientific">Mytilus coruscus</name>
    <name type="common">Sea mussel</name>
    <dbReference type="NCBI Taxonomy" id="42192"/>
    <lineage>
        <taxon>Eukaryota</taxon>
        <taxon>Metazoa</taxon>
        <taxon>Spiralia</taxon>
        <taxon>Lophotrochozoa</taxon>
        <taxon>Mollusca</taxon>
        <taxon>Bivalvia</taxon>
        <taxon>Autobranchia</taxon>
        <taxon>Pteriomorphia</taxon>
        <taxon>Mytilida</taxon>
        <taxon>Mytiloidea</taxon>
        <taxon>Mytilidae</taxon>
        <taxon>Mytilinae</taxon>
        <taxon>Mytilus</taxon>
    </lineage>
</organism>
<protein>
    <recommendedName>
        <fullName evidence="5">Receptor ligand binding region domain-containing protein</fullName>
    </recommendedName>
</protein>
<dbReference type="InterPro" id="IPR001828">
    <property type="entry name" value="ANF_lig-bd_rcpt"/>
</dbReference>
<dbReference type="Pfam" id="PF01094">
    <property type="entry name" value="ANF_receptor"/>
    <property type="match status" value="1"/>
</dbReference>
<evidence type="ECO:0000256" key="4">
    <source>
        <dbReference type="ARBA" id="ARBA00023136"/>
    </source>
</evidence>
<dbReference type="GO" id="GO:0007165">
    <property type="term" value="P:signal transduction"/>
    <property type="evidence" value="ECO:0007669"/>
    <property type="project" value="TreeGrafter"/>
</dbReference>
<dbReference type="SUPFAM" id="SSF53822">
    <property type="entry name" value="Periplasmic binding protein-like I"/>
    <property type="match status" value="1"/>
</dbReference>
<keyword evidence="7" id="KW-1185">Reference proteome</keyword>
<name>A0A6J8BB92_MYTCO</name>
<dbReference type="AlphaFoldDB" id="A0A6J8BB92"/>
<keyword evidence="3" id="KW-1133">Transmembrane helix</keyword>
<dbReference type="PANTHER" id="PTHR44755:SF8">
    <property type="entry name" value="RECEPTOR LIGAND BINDING REGION DOMAIN-CONTAINING PROTEIN"/>
    <property type="match status" value="1"/>
</dbReference>
<evidence type="ECO:0000259" key="5">
    <source>
        <dbReference type="Pfam" id="PF01094"/>
    </source>
</evidence>
<dbReference type="InterPro" id="IPR052612">
    <property type="entry name" value="ANP_Clearance_Receptor"/>
</dbReference>
<dbReference type="GO" id="GO:0017046">
    <property type="term" value="F:peptide hormone binding"/>
    <property type="evidence" value="ECO:0007669"/>
    <property type="project" value="TreeGrafter"/>
</dbReference>
<comment type="subcellular location">
    <subcellularLocation>
        <location evidence="1">Membrane</location>
    </subcellularLocation>
</comment>
<dbReference type="EMBL" id="CACVKT020002931">
    <property type="protein sequence ID" value="CAC5380691.1"/>
    <property type="molecule type" value="Genomic_DNA"/>
</dbReference>
<evidence type="ECO:0000256" key="3">
    <source>
        <dbReference type="ARBA" id="ARBA00022989"/>
    </source>
</evidence>
<accession>A0A6J8BB92</accession>
<dbReference type="GO" id="GO:0038023">
    <property type="term" value="F:signaling receptor activity"/>
    <property type="evidence" value="ECO:0007669"/>
    <property type="project" value="TreeGrafter"/>
</dbReference>
<evidence type="ECO:0000256" key="2">
    <source>
        <dbReference type="ARBA" id="ARBA00022692"/>
    </source>
</evidence>
<reference evidence="6 7" key="1">
    <citation type="submission" date="2020-06" db="EMBL/GenBank/DDBJ databases">
        <authorList>
            <person name="Li R."/>
            <person name="Bekaert M."/>
        </authorList>
    </citation>
    <scope>NUCLEOTIDE SEQUENCE [LARGE SCALE GENOMIC DNA]</scope>
    <source>
        <strain evidence="7">wild</strain>
    </source>
</reference>
<dbReference type="PANTHER" id="PTHR44755">
    <property type="entry name" value="NATRIURETIC PEPTIDE RECEPTOR 3-RELATED"/>
    <property type="match status" value="1"/>
</dbReference>
<feature type="domain" description="Receptor ligand binding region" evidence="5">
    <location>
        <begin position="39"/>
        <end position="191"/>
    </location>
</feature>
<proteinExistence type="predicted"/>
<dbReference type="InterPro" id="IPR028082">
    <property type="entry name" value="Peripla_BP_I"/>
</dbReference>
<keyword evidence="2" id="KW-0812">Transmembrane</keyword>
<evidence type="ECO:0000313" key="6">
    <source>
        <dbReference type="EMBL" id="CAC5380691.1"/>
    </source>
</evidence>
<sequence length="217" mass="24809">MCYGFVTFTFGSNVIRLGYLTGSEQLGKYYQRPGQSISGALTFALNEINSDSTILPNHKLVFISAETYGSEKESIRQTVELLKYNISVYIGPQETCIHEGRIASSFNLPMVSYYCSEADVSNKIQYPTFGRTKPTDSQISQSVVSILKTFNWKKITFIHSNDKDYKHTAETIYQLLLQHNLTVNFRKVYAGPYFHGHTENPFIRIVSETYIDTRSKY</sequence>
<keyword evidence="4" id="KW-0472">Membrane</keyword>